<keyword evidence="2" id="KW-1185">Reference proteome</keyword>
<evidence type="ECO:0000313" key="1">
    <source>
        <dbReference type="EMBL" id="KAJ8131242.1"/>
    </source>
</evidence>
<evidence type="ECO:0000313" key="2">
    <source>
        <dbReference type="Proteomes" id="UP001153332"/>
    </source>
</evidence>
<proteinExistence type="predicted"/>
<gene>
    <name evidence="1" type="ORF">O1611_g2384</name>
</gene>
<dbReference type="Proteomes" id="UP001153332">
    <property type="component" value="Unassembled WGS sequence"/>
</dbReference>
<protein>
    <submittedName>
        <fullName evidence="1">Uncharacterized protein</fullName>
    </submittedName>
</protein>
<reference evidence="1" key="1">
    <citation type="submission" date="2022-12" db="EMBL/GenBank/DDBJ databases">
        <title>Genome Sequence of Lasiodiplodia mahajangana.</title>
        <authorList>
            <person name="Buettner E."/>
        </authorList>
    </citation>
    <scope>NUCLEOTIDE SEQUENCE</scope>
    <source>
        <strain evidence="1">VT137</strain>
    </source>
</reference>
<sequence length="569" mass="64928">MRLLNAESQELKTFYGQVPEYAILSHTWGRDEITLRDLGEINSYYPKNPLEVDYLRSTQSFMKITQCCKQAIKDNLQWVWIDTCCIDKTDSVELSEAINSMYQWYEESQVCYAFLADVPDDEPIEDKDSKFRMSRWFTRGWTLQELLAPSKVIFYGQGWKTLGDRESLIEIISATTKIPVRCLSSKRYRGEACIAQKMSWASTRETTRTEDIAYCLLGLFGVNMPLLYGEGEKAFLRLQEELVRTKPDDSMLIWWCLGGIRCSFGGFAPSPKGFLECGDVVCYGPSTLTLASPGIQLESSWTRVGIGLLSLNCGLPHKPNHRFNLPVYENTDFGLNNIVSRAYSRPDFSPREANIGSRKGKFIITAGPENHAHFPNPNIKLELRRTYGIRPCRIKIAVRLSPVTWHCRFAHPDKGWRVEAPISPDDAPFAVLEGEKTGWSYLLFESNGGLNHPPLRFILRVTHKSPPLRLFPYLSRFSVDFTVLSDTGPVWGEDAPRIINLDALVWASRGNLADNISVSCKRRMGFHPVPLEELFQLQTMCGSQRESLNTVLHYLKLRFFPLGFRFLLP</sequence>
<name>A0ACC2JUN4_9PEZI</name>
<accession>A0ACC2JUN4</accession>
<organism evidence="1 2">
    <name type="scientific">Lasiodiplodia mahajangana</name>
    <dbReference type="NCBI Taxonomy" id="1108764"/>
    <lineage>
        <taxon>Eukaryota</taxon>
        <taxon>Fungi</taxon>
        <taxon>Dikarya</taxon>
        <taxon>Ascomycota</taxon>
        <taxon>Pezizomycotina</taxon>
        <taxon>Dothideomycetes</taxon>
        <taxon>Dothideomycetes incertae sedis</taxon>
        <taxon>Botryosphaeriales</taxon>
        <taxon>Botryosphaeriaceae</taxon>
        <taxon>Lasiodiplodia</taxon>
    </lineage>
</organism>
<dbReference type="EMBL" id="JAPUUL010000330">
    <property type="protein sequence ID" value="KAJ8131242.1"/>
    <property type="molecule type" value="Genomic_DNA"/>
</dbReference>
<comment type="caution">
    <text evidence="1">The sequence shown here is derived from an EMBL/GenBank/DDBJ whole genome shotgun (WGS) entry which is preliminary data.</text>
</comment>